<dbReference type="Proteomes" id="UP001195483">
    <property type="component" value="Unassembled WGS sequence"/>
</dbReference>
<dbReference type="AlphaFoldDB" id="A0AAE0VU95"/>
<evidence type="ECO:0000313" key="2">
    <source>
        <dbReference type="Proteomes" id="UP001195483"/>
    </source>
</evidence>
<reference evidence="1" key="3">
    <citation type="submission" date="2023-05" db="EMBL/GenBank/DDBJ databases">
        <authorList>
            <person name="Smith C.H."/>
        </authorList>
    </citation>
    <scope>NUCLEOTIDE SEQUENCE</scope>
    <source>
        <strain evidence="1">CHS0354</strain>
        <tissue evidence="1">Mantle</tissue>
    </source>
</reference>
<gene>
    <name evidence="1" type="ORF">CHS0354_029578</name>
</gene>
<comment type="caution">
    <text evidence="1">The sequence shown here is derived from an EMBL/GenBank/DDBJ whole genome shotgun (WGS) entry which is preliminary data.</text>
</comment>
<reference evidence="1" key="2">
    <citation type="journal article" date="2021" name="Genome Biol. Evol.">
        <title>Developing a high-quality reference genome for a parasitic bivalve with doubly uniparental inheritance (Bivalvia: Unionida).</title>
        <authorList>
            <person name="Smith C.H."/>
        </authorList>
    </citation>
    <scope>NUCLEOTIDE SEQUENCE</scope>
    <source>
        <strain evidence="1">CHS0354</strain>
        <tissue evidence="1">Mantle</tissue>
    </source>
</reference>
<sequence length="190" mass="21395">YLKMSTSGDKCSKTFIRGDISIVPDGEDEGWIYSHTIKHEHAYQELDRMKVFAVAGWDNGNKTLKRSLPVLINICQGICNEEVLLTCSCDLGRTAFCNLLRPDHSGQNIESLHPPCIHINAFRPVFYDLPVYTSLSTEDDHAYSEQSFRESDCAAMQEIFFAPDCFAVHVPSHGYAVITVRNKSLFCLPT</sequence>
<reference evidence="1" key="1">
    <citation type="journal article" date="2021" name="Genome Biol. Evol.">
        <title>A High-Quality Reference Genome for a Parasitic Bivalve with Doubly Uniparental Inheritance (Bivalvia: Unionida).</title>
        <authorList>
            <person name="Smith C.H."/>
        </authorList>
    </citation>
    <scope>NUCLEOTIDE SEQUENCE</scope>
    <source>
        <strain evidence="1">CHS0354</strain>
    </source>
</reference>
<proteinExistence type="predicted"/>
<feature type="non-terminal residue" evidence="1">
    <location>
        <position position="1"/>
    </location>
</feature>
<protein>
    <submittedName>
        <fullName evidence="1">Uncharacterized protein</fullName>
    </submittedName>
</protein>
<name>A0AAE0VU95_9BIVA</name>
<organism evidence="1 2">
    <name type="scientific">Potamilus streckersoni</name>
    <dbReference type="NCBI Taxonomy" id="2493646"/>
    <lineage>
        <taxon>Eukaryota</taxon>
        <taxon>Metazoa</taxon>
        <taxon>Spiralia</taxon>
        <taxon>Lophotrochozoa</taxon>
        <taxon>Mollusca</taxon>
        <taxon>Bivalvia</taxon>
        <taxon>Autobranchia</taxon>
        <taxon>Heteroconchia</taxon>
        <taxon>Palaeoheterodonta</taxon>
        <taxon>Unionida</taxon>
        <taxon>Unionoidea</taxon>
        <taxon>Unionidae</taxon>
        <taxon>Ambleminae</taxon>
        <taxon>Lampsilini</taxon>
        <taxon>Potamilus</taxon>
    </lineage>
</organism>
<dbReference type="EMBL" id="JAEAOA010001773">
    <property type="protein sequence ID" value="KAK3590354.1"/>
    <property type="molecule type" value="Genomic_DNA"/>
</dbReference>
<evidence type="ECO:0000313" key="1">
    <source>
        <dbReference type="EMBL" id="KAK3590354.1"/>
    </source>
</evidence>
<keyword evidence="2" id="KW-1185">Reference proteome</keyword>
<accession>A0AAE0VU95</accession>